<evidence type="ECO:0000256" key="2">
    <source>
        <dbReference type="ARBA" id="ARBA00023125"/>
    </source>
</evidence>
<dbReference type="SUPFAM" id="SSF48008">
    <property type="entry name" value="GntR ligand-binding domain-like"/>
    <property type="match status" value="1"/>
</dbReference>
<dbReference type="RefSeq" id="WP_311689956.1">
    <property type="nucleotide sequence ID" value="NZ_JAVRHL010000002.1"/>
</dbReference>
<keyword evidence="6" id="KW-1185">Reference proteome</keyword>
<dbReference type="InterPro" id="IPR008920">
    <property type="entry name" value="TF_FadR/GntR_C"/>
</dbReference>
<proteinExistence type="predicted"/>
<evidence type="ECO:0000256" key="1">
    <source>
        <dbReference type="ARBA" id="ARBA00023015"/>
    </source>
</evidence>
<dbReference type="Pfam" id="PF00392">
    <property type="entry name" value="GntR"/>
    <property type="match status" value="1"/>
</dbReference>
<feature type="domain" description="HTH gntR-type" evidence="4">
    <location>
        <begin position="11"/>
        <end position="79"/>
    </location>
</feature>
<reference evidence="5 6" key="1">
    <citation type="submission" date="2023-09" db="EMBL/GenBank/DDBJ databases">
        <authorList>
            <person name="Rey-Velasco X."/>
        </authorList>
    </citation>
    <scope>NUCLEOTIDE SEQUENCE [LARGE SCALE GENOMIC DNA]</scope>
    <source>
        <strain evidence="5 6">F158</strain>
    </source>
</reference>
<dbReference type="InterPro" id="IPR011711">
    <property type="entry name" value="GntR_C"/>
</dbReference>
<keyword evidence="1" id="KW-0805">Transcription regulation</keyword>
<protein>
    <submittedName>
        <fullName evidence="5">FadR/GntR family transcriptional regulator</fullName>
    </submittedName>
</protein>
<dbReference type="Pfam" id="PF07729">
    <property type="entry name" value="FCD"/>
    <property type="match status" value="1"/>
</dbReference>
<dbReference type="Gene3D" id="1.10.10.10">
    <property type="entry name" value="Winged helix-like DNA-binding domain superfamily/Winged helix DNA-binding domain"/>
    <property type="match status" value="1"/>
</dbReference>
<dbReference type="CDD" id="cd07377">
    <property type="entry name" value="WHTH_GntR"/>
    <property type="match status" value="1"/>
</dbReference>
<dbReference type="Proteomes" id="UP001265259">
    <property type="component" value="Unassembled WGS sequence"/>
</dbReference>
<evidence type="ECO:0000256" key="3">
    <source>
        <dbReference type="ARBA" id="ARBA00023163"/>
    </source>
</evidence>
<dbReference type="SMART" id="SM00345">
    <property type="entry name" value="HTH_GNTR"/>
    <property type="match status" value="1"/>
</dbReference>
<comment type="caution">
    <text evidence="5">The sequence shown here is derived from an EMBL/GenBank/DDBJ whole genome shotgun (WGS) entry which is preliminary data.</text>
</comment>
<dbReference type="PANTHER" id="PTHR43537">
    <property type="entry name" value="TRANSCRIPTIONAL REGULATOR, GNTR FAMILY"/>
    <property type="match status" value="1"/>
</dbReference>
<gene>
    <name evidence="5" type="ORF">RM543_05760</name>
</gene>
<dbReference type="SMART" id="SM00895">
    <property type="entry name" value="FCD"/>
    <property type="match status" value="1"/>
</dbReference>
<keyword evidence="2" id="KW-0238">DNA-binding</keyword>
<dbReference type="PRINTS" id="PR00035">
    <property type="entry name" value="HTHGNTR"/>
</dbReference>
<dbReference type="Gene3D" id="1.20.120.530">
    <property type="entry name" value="GntR ligand-binding domain-like"/>
    <property type="match status" value="1"/>
</dbReference>
<sequence length="239" mass="26430">MSETAGQRARPPLAEKVYRAMHTRITRGDYGVNEKLPAEKELAQHFGVSRPVLRAALERLREEGLVYARQGAGNFVRLQKANPLGFARVETIADIQRCYEFRLTVEVEAAGLAAERRNEEILGEMRASLDMLADATGSKMHREDADFAFHVAVASGANNSYYVETLRALREHIYVGMKLHGESLMSDGPLALEAVLEEHRAIHDAIAGGQAGQAREVMRAHIRHSQGRLFGGSLLDLSL</sequence>
<dbReference type="EMBL" id="JAVRHL010000002">
    <property type="protein sequence ID" value="MDT0682181.1"/>
    <property type="molecule type" value="Genomic_DNA"/>
</dbReference>
<evidence type="ECO:0000313" key="5">
    <source>
        <dbReference type="EMBL" id="MDT0682181.1"/>
    </source>
</evidence>
<evidence type="ECO:0000313" key="6">
    <source>
        <dbReference type="Proteomes" id="UP001265259"/>
    </source>
</evidence>
<keyword evidence="3" id="KW-0804">Transcription</keyword>
<dbReference type="PANTHER" id="PTHR43537:SF5">
    <property type="entry name" value="UXU OPERON TRANSCRIPTIONAL REGULATOR"/>
    <property type="match status" value="1"/>
</dbReference>
<dbReference type="PROSITE" id="PS50949">
    <property type="entry name" value="HTH_GNTR"/>
    <property type="match status" value="1"/>
</dbReference>
<name>A0ABU3DEN8_9RHOB</name>
<dbReference type="InterPro" id="IPR036390">
    <property type="entry name" value="WH_DNA-bd_sf"/>
</dbReference>
<dbReference type="SUPFAM" id="SSF46785">
    <property type="entry name" value="Winged helix' DNA-binding domain"/>
    <property type="match status" value="1"/>
</dbReference>
<dbReference type="InterPro" id="IPR000524">
    <property type="entry name" value="Tscrpt_reg_HTH_GntR"/>
</dbReference>
<organism evidence="5 6">
    <name type="scientific">Tropicimonas omnivorans</name>
    <dbReference type="NCBI Taxonomy" id="3075590"/>
    <lineage>
        <taxon>Bacteria</taxon>
        <taxon>Pseudomonadati</taxon>
        <taxon>Pseudomonadota</taxon>
        <taxon>Alphaproteobacteria</taxon>
        <taxon>Rhodobacterales</taxon>
        <taxon>Roseobacteraceae</taxon>
        <taxon>Tropicimonas</taxon>
    </lineage>
</organism>
<dbReference type="InterPro" id="IPR036388">
    <property type="entry name" value="WH-like_DNA-bd_sf"/>
</dbReference>
<evidence type="ECO:0000259" key="4">
    <source>
        <dbReference type="PROSITE" id="PS50949"/>
    </source>
</evidence>
<accession>A0ABU3DEN8</accession>